<evidence type="ECO:0000313" key="5">
    <source>
        <dbReference type="EMBL" id="QXJ19528.1"/>
    </source>
</evidence>
<keyword evidence="6" id="KW-1185">Reference proteome</keyword>
<feature type="domain" description="4'-phosphopantetheinyl transferase" evidence="3">
    <location>
        <begin position="123"/>
        <end position="212"/>
    </location>
</feature>
<dbReference type="PANTHER" id="PTHR38096">
    <property type="entry name" value="ENTEROBACTIN SYNTHASE COMPONENT D"/>
    <property type="match status" value="1"/>
</dbReference>
<reference evidence="5" key="1">
    <citation type="submission" date="2020-07" db="EMBL/GenBank/DDBJ databases">
        <authorList>
            <person name="Tarantini F.S."/>
            <person name="Hong K.W."/>
            <person name="Chan K.G."/>
        </authorList>
    </citation>
    <scope>NUCLEOTIDE SEQUENCE</scope>
    <source>
        <strain evidence="5">32-07</strain>
    </source>
</reference>
<dbReference type="GO" id="GO:0016740">
    <property type="term" value="F:transferase activity"/>
    <property type="evidence" value="ECO:0007669"/>
    <property type="project" value="UniProtKB-KW"/>
</dbReference>
<protein>
    <submittedName>
        <fullName evidence="5">4'-phosphopantetheinyl transferase superfamily protein</fullName>
    </submittedName>
</protein>
<organism evidence="5 6">
    <name type="scientific">Actinomadura graeca</name>
    <dbReference type="NCBI Taxonomy" id="2750812"/>
    <lineage>
        <taxon>Bacteria</taxon>
        <taxon>Bacillati</taxon>
        <taxon>Actinomycetota</taxon>
        <taxon>Actinomycetes</taxon>
        <taxon>Streptosporangiales</taxon>
        <taxon>Thermomonosporaceae</taxon>
        <taxon>Actinomadura</taxon>
    </lineage>
</organism>
<dbReference type="Pfam" id="PF17837">
    <property type="entry name" value="4PPT_N"/>
    <property type="match status" value="1"/>
</dbReference>
<feature type="compositionally biased region" description="Low complexity" evidence="2">
    <location>
        <begin position="9"/>
        <end position="21"/>
    </location>
</feature>
<proteinExistence type="predicted"/>
<accession>A0ABX8QLQ1</accession>
<evidence type="ECO:0000256" key="1">
    <source>
        <dbReference type="ARBA" id="ARBA00022679"/>
    </source>
</evidence>
<evidence type="ECO:0000259" key="3">
    <source>
        <dbReference type="Pfam" id="PF01648"/>
    </source>
</evidence>
<evidence type="ECO:0000313" key="6">
    <source>
        <dbReference type="Proteomes" id="UP001049518"/>
    </source>
</evidence>
<dbReference type="InterPro" id="IPR003542">
    <property type="entry name" value="Enbac_synth_compD-like"/>
</dbReference>
<dbReference type="SUPFAM" id="SSF56214">
    <property type="entry name" value="4'-phosphopantetheinyl transferase"/>
    <property type="match status" value="2"/>
</dbReference>
<dbReference type="InterPro" id="IPR008278">
    <property type="entry name" value="4-PPantetheinyl_Trfase_dom"/>
</dbReference>
<dbReference type="Gene3D" id="3.90.470.20">
    <property type="entry name" value="4'-phosphopantetheinyl transferase domain"/>
    <property type="match status" value="1"/>
</dbReference>
<evidence type="ECO:0000259" key="4">
    <source>
        <dbReference type="Pfam" id="PF17837"/>
    </source>
</evidence>
<name>A0ABX8QLQ1_9ACTN</name>
<evidence type="ECO:0000256" key="2">
    <source>
        <dbReference type="SAM" id="MobiDB-lite"/>
    </source>
</evidence>
<dbReference type="PANTHER" id="PTHR38096:SF1">
    <property type="entry name" value="ENTEROBACTIN SYNTHASE COMPONENT D"/>
    <property type="match status" value="1"/>
</dbReference>
<feature type="region of interest" description="Disordered" evidence="2">
    <location>
        <begin position="1"/>
        <end position="21"/>
    </location>
</feature>
<dbReference type="Pfam" id="PF01648">
    <property type="entry name" value="ACPS"/>
    <property type="match status" value="1"/>
</dbReference>
<dbReference type="InterPro" id="IPR041354">
    <property type="entry name" value="4PPT_N"/>
</dbReference>
<sequence>MAQARHRAAGPASRPAPAGGRVIEGIVPAGVRTSAVYDDPPGAVLFPEEEPVVARAVDKRRREFTTVRWCAREALAGLGMPPVPITRGERGAPRWPDGVVGSMTHCDGYRAAAVARSGDVAALGIDAEPHGPLPDGVLEAIAREEELPLLEELGRASPDVHWDRLLFCAKEAVYKAWFPVARRWLGFEDATLVLDPGGTFTAEILVPDPPFRGFTGRWTAGRGLIATAITVPA</sequence>
<dbReference type="Proteomes" id="UP001049518">
    <property type="component" value="Chromosome"/>
</dbReference>
<feature type="domain" description="4'-phosphopantetheinyl transferase N-terminal" evidence="4">
    <location>
        <begin position="48"/>
        <end position="115"/>
    </location>
</feature>
<keyword evidence="1 5" id="KW-0808">Transferase</keyword>
<dbReference type="EMBL" id="CP059572">
    <property type="protein sequence ID" value="QXJ19528.1"/>
    <property type="molecule type" value="Genomic_DNA"/>
</dbReference>
<dbReference type="PRINTS" id="PR01399">
    <property type="entry name" value="ENTSNTHTASED"/>
</dbReference>
<dbReference type="InterPro" id="IPR037143">
    <property type="entry name" value="4-PPantetheinyl_Trfase_dom_sf"/>
</dbReference>
<gene>
    <name evidence="5" type="ORF">AGRA3207_000080</name>
</gene>